<dbReference type="FunFam" id="2.60.40.10:FF:000090">
    <property type="entry name" value="Protein-glutamine gamma-glutamyltransferase 2"/>
    <property type="match status" value="1"/>
</dbReference>
<organism evidence="12">
    <name type="scientific">Timema bartmani</name>
    <dbReference type="NCBI Taxonomy" id="61472"/>
    <lineage>
        <taxon>Eukaryota</taxon>
        <taxon>Metazoa</taxon>
        <taxon>Ecdysozoa</taxon>
        <taxon>Arthropoda</taxon>
        <taxon>Hexapoda</taxon>
        <taxon>Insecta</taxon>
        <taxon>Pterygota</taxon>
        <taxon>Neoptera</taxon>
        <taxon>Polyneoptera</taxon>
        <taxon>Phasmatodea</taxon>
        <taxon>Timematodea</taxon>
        <taxon>Timematoidea</taxon>
        <taxon>Timematidae</taxon>
        <taxon>Timema</taxon>
    </lineage>
</organism>
<dbReference type="AlphaFoldDB" id="A0A7R9ENF3"/>
<dbReference type="FunFam" id="2.60.40.10:FF:000171">
    <property type="entry name" value="protein-glutamine gamma-glutamyltransferase 6"/>
    <property type="match status" value="1"/>
</dbReference>
<feature type="binding site" evidence="9">
    <location>
        <position position="526"/>
    </location>
    <ligand>
        <name>Ca(2+)</name>
        <dbReference type="ChEBI" id="CHEBI:29108"/>
    </ligand>
</feature>
<evidence type="ECO:0000256" key="4">
    <source>
        <dbReference type="ARBA" id="ARBA00022837"/>
    </source>
</evidence>
<comment type="similarity">
    <text evidence="1">Belongs to the transglutaminase superfamily. Transglutaminase family.</text>
</comment>
<name>A0A7R9ENF3_9NEOP</name>
<evidence type="ECO:0000256" key="8">
    <source>
        <dbReference type="PIRSR" id="PIRSR000459-1"/>
    </source>
</evidence>
<dbReference type="SUPFAM" id="SSF81296">
    <property type="entry name" value="E set domains"/>
    <property type="match status" value="1"/>
</dbReference>
<feature type="binding site" evidence="9">
    <location>
        <position position="521"/>
    </location>
    <ligand>
        <name>Ca(2+)</name>
        <dbReference type="ChEBI" id="CHEBI:29108"/>
    </ligand>
</feature>
<keyword evidence="5" id="KW-0012">Acyltransferase</keyword>
<evidence type="ECO:0000259" key="11">
    <source>
        <dbReference type="SMART" id="SM00460"/>
    </source>
</evidence>
<evidence type="ECO:0000256" key="10">
    <source>
        <dbReference type="SAM" id="MobiDB-lite"/>
    </source>
</evidence>
<dbReference type="EMBL" id="OD564306">
    <property type="protein sequence ID" value="CAD7437693.1"/>
    <property type="molecule type" value="Genomic_DNA"/>
</dbReference>
<evidence type="ECO:0000256" key="6">
    <source>
        <dbReference type="ARBA" id="ARBA00024222"/>
    </source>
</evidence>
<dbReference type="InterPro" id="IPR014756">
    <property type="entry name" value="Ig_E-set"/>
</dbReference>
<keyword evidence="3 9" id="KW-0479">Metal-binding</keyword>
<feature type="compositionally biased region" description="Pro residues" evidence="10">
    <location>
        <begin position="40"/>
        <end position="50"/>
    </location>
</feature>
<dbReference type="SUPFAM" id="SSF49309">
    <property type="entry name" value="Transglutaminase, two C-terminal domains"/>
    <property type="match status" value="2"/>
</dbReference>
<dbReference type="InterPro" id="IPR001102">
    <property type="entry name" value="Transglutaminase_N"/>
</dbReference>
<protein>
    <recommendedName>
        <fullName evidence="6">protein-glutamine gamma-glutamyltransferase</fullName>
        <ecNumber evidence="6">2.3.2.13</ecNumber>
    </recommendedName>
</protein>
<dbReference type="PANTHER" id="PTHR11590">
    <property type="entry name" value="PROTEIN-GLUTAMINE GAMMA-GLUTAMYLTRANSFERASE"/>
    <property type="match status" value="1"/>
</dbReference>
<accession>A0A7R9ENF3</accession>
<evidence type="ECO:0000256" key="9">
    <source>
        <dbReference type="PIRSR" id="PIRSR000459-2"/>
    </source>
</evidence>
<dbReference type="InterPro" id="IPR013783">
    <property type="entry name" value="Ig-like_fold"/>
</dbReference>
<dbReference type="SMART" id="SM00460">
    <property type="entry name" value="TGc"/>
    <property type="match status" value="1"/>
</dbReference>
<feature type="active site" evidence="8">
    <location>
        <position position="431"/>
    </location>
</feature>
<evidence type="ECO:0000256" key="7">
    <source>
        <dbReference type="ARBA" id="ARBA00051843"/>
    </source>
</evidence>
<sequence length="778" mass="86879">MGNCCSSCASFRAVFKPNEGGLPLSPLSPGRGSCKKPECLPKPPSSPPPTTTSAPTITPSTETDGGGENEVVSVKEVDLCLVENGPPHHTEKYELMEREKDPRLVVRRGQQFVMRITLSRGYNPEKDAVSFIFTVVDAEKPNYGQGSLVAVPLLANGAESGGAWNAVLENSTENIITVHITPAADSIIGQWNIEIDTKLKNDGAFSYSHKDPIYILYNPWCRLDQVYMEGDNLLAEYVLADTGLIWRGSYNRLRPCVWKYAQFEKDILDCALYLMTKVGKVGLSGRADPIKTTRAMSAAVNSPDDNGAVQGNWSDDFGSHTPPTKWIGSMKILQQFYKNKKPVKYGQCWVFSGVLTTICRAIGIPCRTVTTYSSAHDTQNSLTVDYFVNEEGETMEELNNDSIWNFHVWNEVWMDRPDLLPGDYGGWQAIDATPQELSEDMFRCGPASVAAVKQGEVLRPYDNAFVFSEVNADKVFWRYAGPTQPLKLLRKDVLGIGQLISTKAVGEFKREDITDSYKYPEKSDEERATMLRALKQSESHFSRYYLNDDFNDINFNFELRDDIVIGQPFSVVVVMKNRSRTENYTVKVILRVDAVLYTGTVKDAVKRDDVERVVKAGAVEEIRMEVTYDEYYRRLVDQCAFNIACLATIQGNNYEYFAQDDFRVRKPDIKIKIEGEPVQGQEFSAVATLKNPLPIPLKKGQFLIEGPGITSQLKIKVPQNVAPNTEATVTFKMTPKFSGRSTIVAKFVAKELEDVDGFLNFMVEPKNEVNGTGNSTAA</sequence>
<dbReference type="EC" id="2.3.2.13" evidence="6"/>
<evidence type="ECO:0000256" key="1">
    <source>
        <dbReference type="ARBA" id="ARBA00005968"/>
    </source>
</evidence>
<reference evidence="12" key="1">
    <citation type="submission" date="2020-11" db="EMBL/GenBank/DDBJ databases">
        <authorList>
            <person name="Tran Van P."/>
        </authorList>
    </citation>
    <scope>NUCLEOTIDE SEQUENCE</scope>
</reference>
<keyword evidence="2" id="KW-0808">Transferase</keyword>
<dbReference type="InterPro" id="IPR036238">
    <property type="entry name" value="Transglutaminase_C_sf"/>
</dbReference>
<dbReference type="FunFam" id="2.60.40.10:FF:002167">
    <property type="entry name" value="Transglutaminase, isoform B"/>
    <property type="match status" value="1"/>
</dbReference>
<feature type="compositionally biased region" description="Low complexity" evidence="10">
    <location>
        <begin position="51"/>
        <end position="63"/>
    </location>
</feature>
<dbReference type="Pfam" id="PF00927">
    <property type="entry name" value="Transglut_C"/>
    <property type="match status" value="2"/>
</dbReference>
<dbReference type="FunFam" id="3.90.260.10:FF:000001">
    <property type="entry name" value="Protein-glutamine gamma-glutamyltransferase 2"/>
    <property type="match status" value="1"/>
</dbReference>
<feature type="domain" description="Transglutaminase-like" evidence="11">
    <location>
        <begin position="340"/>
        <end position="434"/>
    </location>
</feature>
<evidence type="ECO:0000256" key="5">
    <source>
        <dbReference type="ARBA" id="ARBA00023315"/>
    </source>
</evidence>
<evidence type="ECO:0000256" key="2">
    <source>
        <dbReference type="ARBA" id="ARBA00022679"/>
    </source>
</evidence>
<gene>
    <name evidence="12" type="ORF">TBIB3V08_LOCUS300</name>
</gene>
<dbReference type="Gene3D" id="2.60.40.10">
    <property type="entry name" value="Immunoglobulins"/>
    <property type="match status" value="3"/>
</dbReference>
<dbReference type="GO" id="GO:0003810">
    <property type="term" value="F:protein-glutamine gamma-glutamyltransferase activity"/>
    <property type="evidence" value="ECO:0007669"/>
    <property type="project" value="UniProtKB-EC"/>
</dbReference>
<dbReference type="InterPro" id="IPR036985">
    <property type="entry name" value="Transglutaminase-like_sf"/>
</dbReference>
<dbReference type="SUPFAM" id="SSF54001">
    <property type="entry name" value="Cysteine proteinases"/>
    <property type="match status" value="1"/>
</dbReference>
<comment type="cofactor">
    <cofactor evidence="9">
        <name>Ca(2+)</name>
        <dbReference type="ChEBI" id="CHEBI:29108"/>
    </cofactor>
    <text evidence="9">Binds 1 Ca(2+) ion per subunit.</text>
</comment>
<dbReference type="GO" id="GO:0046872">
    <property type="term" value="F:metal ion binding"/>
    <property type="evidence" value="ECO:0007669"/>
    <property type="project" value="UniProtKB-KW"/>
</dbReference>
<dbReference type="Pfam" id="PF01841">
    <property type="entry name" value="Transglut_core"/>
    <property type="match status" value="1"/>
</dbReference>
<comment type="catalytic activity">
    <reaction evidence="7">
        <text>L-glutaminyl-[protein] + L-lysyl-[protein] = [protein]-L-lysyl-N(6)-5-L-glutamyl-[protein] + NH4(+)</text>
        <dbReference type="Rhea" id="RHEA:54816"/>
        <dbReference type="Rhea" id="RHEA-COMP:9752"/>
        <dbReference type="Rhea" id="RHEA-COMP:10207"/>
        <dbReference type="Rhea" id="RHEA-COMP:14005"/>
        <dbReference type="ChEBI" id="CHEBI:28938"/>
        <dbReference type="ChEBI" id="CHEBI:29969"/>
        <dbReference type="ChEBI" id="CHEBI:30011"/>
        <dbReference type="ChEBI" id="CHEBI:138370"/>
        <dbReference type="EC" id="2.3.2.13"/>
    </reaction>
</comment>
<dbReference type="InterPro" id="IPR050779">
    <property type="entry name" value="Transglutaminase"/>
</dbReference>
<keyword evidence="4 9" id="KW-0106">Calcium</keyword>
<dbReference type="InterPro" id="IPR002931">
    <property type="entry name" value="Transglutaminase-like"/>
</dbReference>
<feature type="binding site" evidence="9">
    <location>
        <position position="471"/>
    </location>
    <ligand>
        <name>Ca(2+)</name>
        <dbReference type="ChEBI" id="CHEBI:29108"/>
    </ligand>
</feature>
<evidence type="ECO:0000313" key="12">
    <source>
        <dbReference type="EMBL" id="CAD7437693.1"/>
    </source>
</evidence>
<dbReference type="PANTHER" id="PTHR11590:SF69">
    <property type="entry name" value="RE08173P"/>
    <property type="match status" value="1"/>
</dbReference>
<evidence type="ECO:0000256" key="3">
    <source>
        <dbReference type="ARBA" id="ARBA00022723"/>
    </source>
</evidence>
<feature type="region of interest" description="Disordered" evidence="10">
    <location>
        <begin position="19"/>
        <end position="69"/>
    </location>
</feature>
<dbReference type="Gene3D" id="3.90.260.10">
    <property type="entry name" value="Transglutaminase-like"/>
    <property type="match status" value="1"/>
</dbReference>
<dbReference type="InterPro" id="IPR008958">
    <property type="entry name" value="Transglutaminase_C"/>
</dbReference>
<proteinExistence type="inferred from homology"/>
<dbReference type="PIRSF" id="PIRSF000459">
    <property type="entry name" value="TGM_EBP42"/>
    <property type="match status" value="1"/>
</dbReference>
<dbReference type="InterPro" id="IPR023608">
    <property type="entry name" value="Transglutaminase_animal"/>
</dbReference>
<dbReference type="Pfam" id="PF00868">
    <property type="entry name" value="Transglut_N"/>
    <property type="match status" value="1"/>
</dbReference>
<feature type="binding site" evidence="9">
    <location>
        <position position="473"/>
    </location>
    <ligand>
        <name>Ca(2+)</name>
        <dbReference type="ChEBI" id="CHEBI:29108"/>
    </ligand>
</feature>
<feature type="active site" evidence="8">
    <location>
        <position position="407"/>
    </location>
</feature>
<dbReference type="InterPro" id="IPR038765">
    <property type="entry name" value="Papain-like_cys_pep_sf"/>
</dbReference>
<feature type="active site" evidence="8">
    <location>
        <position position="348"/>
    </location>
</feature>